<evidence type="ECO:0000256" key="12">
    <source>
        <dbReference type="ARBA" id="ARBA00022838"/>
    </source>
</evidence>
<dbReference type="GO" id="GO:0045180">
    <property type="term" value="C:basal cortex"/>
    <property type="evidence" value="ECO:0007669"/>
    <property type="project" value="TreeGrafter"/>
</dbReference>
<feature type="region of interest" description="Disordered" evidence="21">
    <location>
        <begin position="245"/>
        <end position="296"/>
    </location>
</feature>
<feature type="compositionally biased region" description="Basic and acidic residues" evidence="21">
    <location>
        <begin position="645"/>
        <end position="659"/>
    </location>
</feature>
<keyword evidence="15" id="KW-0131">Cell cycle</keyword>
<dbReference type="InterPro" id="IPR016024">
    <property type="entry name" value="ARM-type_fold"/>
</dbReference>
<evidence type="ECO:0000256" key="10">
    <source>
        <dbReference type="ARBA" id="ARBA00022737"/>
    </source>
</evidence>
<feature type="compositionally biased region" description="Low complexity" evidence="21">
    <location>
        <begin position="578"/>
        <end position="599"/>
    </location>
</feature>
<comment type="similarity">
    <text evidence="5">Belongs to the CLASP family.</text>
</comment>
<sequence>MEPRSMESFSAQVQQKDVGGRLQVGQELLLYLSTPGAIPDLEDDMGRLGKTVDALTGWVGSSNYRVSLMGLEILSAFVDRLSTRFKSYVAMVIVALIDRMGDAKDKVRDETQTLILKLMDQVAPPMYIWEQLASGFKHKNFRSREGVCLCLIETLNIFGAQPLVLSKLVPHLCILFGDSNSQVRDAAILAIVEIYRHVGEKVRVDLCKRGIPPARLEMILAKFDEVQSSGGMILSVCKDKSFDDEESVDGNRPSSAASAFKVPAPKTSGNPVNSARKPGSAGGPKVGAGASKEGGAGAVDEDDFIKAFTDVPSVQIYSSRELEETLNKIREILSDDKHDWDQRANALKKIRSLLVAGAAQYDCFFQHLRLLDGALKLSAKDLRSQVVREACITVAHLSTVLGNKFDHGAEAIVPTLFNLVPNSAKVMATSGCAAIRFIIRHTHVPRLIPLITSNCTSKSVPVRRRSFEFLDLLLQEWQTHSLERHAAVLVETIKKGIHDADAEARVEARKTYMGLRNHFPGEAETLYNSLEPSYQKSLQTYLKSSGSVASLPQSDRSSSSSQESLNRPFSSKWSTANPSAVAGRVSAGSSKASSLPGSLQRSRSDIDVNAAAGAKAHHAAGQAVRSGRLGAGALNAGSYASLEDTSDKMDGTASEDGRVRAKLSAPLAGMGNAKTDSRGRSRTKMVSQSQRSSSPDKNEGSQSANTIGAGSRSGSPGRVLTTTALSTVSSGVQRVLVNLASAQKRSKIPRSQGCSREASPSRLSVARSSRIPRPSVSQGCSREASRESSRDTSPVRSFQPLASRHHSRSTGALYAPDVYGASGPGYGISQSSRLSSSVSAMRVLNTGSDVEEAVADALKKPARRRYESYGMHSDDDANSDASSACSERSYSSRNGSIPTYMRQTEDVAEVLNRCASSNWSERKEGLLGLQNLLKNQRTLSRVELKRLCEIFTRMFADPHGKVFSMFLETLVDFIQVHKDDLQDWLFVLLTQLLKKMGADLLGSVQAKVQKALDVTRESFPNDLQFNILMRFTVDQTQTPSLKVKVAILKYIETLAKQMDPGDFVNSSETRLAVSRVITWTTEPKSSDVRKAAQSVLISLFELNTPEFTMLLGALPKTFQDGATKLLHNHLRNTGNGTQGSMGSPLTRPTPRSPANWSSPLTSPTNTSQSTLSPSAFDYDTENMNSEDIYSSLRGVTEAIQNFSFRSQEDMNEPLKRDSKKDDGDSMCGGPGMSDPRAGGDATDPSQTALDNKASLLHSMPAHSSPRSRDYNPYNYSDSISPFNKSALKEAMFDDDADQFPDDLSLDHSDLVAELLKELSNHNERVEERKIALYELMKLTQEESFSVWDEHFKTILLLLLETLGDKEPTIRALALKVLREILRHQPARFKNYAELTVMKTLEAHKDPHKEVVRSAEEAASVLATSISPEQCIKVLCPIIQTADYPINLAAIKMQTKVIERVSKETLNLLLPEIMPGLIQGYDNSESSVRKACVFCLVAIHAVIGDELKPHLSQLTGSKMKLLNLYIKRAQTGSGGADPTTDVSGQS</sequence>
<feature type="region of interest" description="Disordered" evidence="21">
    <location>
        <begin position="1203"/>
        <end position="1247"/>
    </location>
</feature>
<dbReference type="GO" id="GO:0090307">
    <property type="term" value="P:mitotic spindle assembly"/>
    <property type="evidence" value="ECO:0007669"/>
    <property type="project" value="TreeGrafter"/>
</dbReference>
<keyword evidence="13" id="KW-0333">Golgi apparatus</keyword>
<feature type="compositionally biased region" description="Polar residues" evidence="21">
    <location>
        <begin position="700"/>
        <end position="714"/>
    </location>
</feature>
<evidence type="ECO:0000256" key="2">
    <source>
        <dbReference type="ARBA" id="ARBA00004300"/>
    </source>
</evidence>
<feature type="compositionally biased region" description="Basic and acidic residues" evidence="21">
    <location>
        <begin position="1206"/>
        <end position="1223"/>
    </location>
</feature>
<evidence type="ECO:0000259" key="22">
    <source>
        <dbReference type="SMART" id="SM01349"/>
    </source>
</evidence>
<dbReference type="FunFam" id="1.25.10.10:FF:000005">
    <property type="entry name" value="CLIP-associating protein 1 isoform 2"/>
    <property type="match status" value="1"/>
</dbReference>
<dbReference type="PROSITE" id="PS50077">
    <property type="entry name" value="HEAT_REPEAT"/>
    <property type="match status" value="1"/>
</dbReference>
<dbReference type="GeneID" id="102513112"/>
<keyword evidence="9" id="KW-0493">Microtubule</keyword>
<feature type="domain" description="TOG" evidence="22">
    <location>
        <begin position="1302"/>
        <end position="1538"/>
    </location>
</feature>
<feature type="compositionally biased region" description="Polar residues" evidence="21">
    <location>
        <begin position="1152"/>
        <end position="1173"/>
    </location>
</feature>
<evidence type="ECO:0000256" key="7">
    <source>
        <dbReference type="ARBA" id="ARBA00022490"/>
    </source>
</evidence>
<dbReference type="GO" id="GO:0072686">
    <property type="term" value="C:mitotic spindle"/>
    <property type="evidence" value="ECO:0007669"/>
    <property type="project" value="TreeGrafter"/>
</dbReference>
<dbReference type="GO" id="GO:0000776">
    <property type="term" value="C:kinetochore"/>
    <property type="evidence" value="ECO:0007669"/>
    <property type="project" value="UniProtKB-KW"/>
</dbReference>
<feature type="domain" description="TOG" evidence="22">
    <location>
        <begin position="318"/>
        <end position="551"/>
    </location>
</feature>
<feature type="compositionally biased region" description="Low complexity" evidence="21">
    <location>
        <begin position="550"/>
        <end position="568"/>
    </location>
</feature>
<dbReference type="GO" id="GO:0040001">
    <property type="term" value="P:establishment of mitotic spindle localization"/>
    <property type="evidence" value="ECO:0007669"/>
    <property type="project" value="TreeGrafter"/>
</dbReference>
<evidence type="ECO:0000256" key="14">
    <source>
        <dbReference type="ARBA" id="ARBA00023212"/>
    </source>
</evidence>
<dbReference type="FunFam" id="1.25.10.10:FF:000006">
    <property type="entry name" value="CLIP-associating protein 1 isoform 2"/>
    <property type="match status" value="1"/>
</dbReference>
<evidence type="ECO:0000256" key="18">
    <source>
        <dbReference type="ARBA" id="ARBA00071710"/>
    </source>
</evidence>
<accession>A0A8B8RB45</accession>
<evidence type="ECO:0000256" key="17">
    <source>
        <dbReference type="ARBA" id="ARBA00055763"/>
    </source>
</evidence>
<evidence type="ECO:0000313" key="23">
    <source>
        <dbReference type="Proteomes" id="UP000694856"/>
    </source>
</evidence>
<keyword evidence="14" id="KW-0206">Cytoskeleton</keyword>
<feature type="compositionally biased region" description="Gly residues" evidence="21">
    <location>
        <begin position="280"/>
        <end position="296"/>
    </location>
</feature>
<comment type="function">
    <text evidence="17">Microtubule plus-end tracking protein that promotes the stabilization of dynamic microtubules. Involved in the nucleation of noncentrosomal microtubules originating from the trans-Golgi network (TGN). Required for the polarization of the cytoplasmic microtubule arrays in migrating cells towards the leading edge of the cell. May act at the cell cortex to enhance the frequency of rescue of depolymerizing microtubules by attaching their plus-ends to cortical platforms composed of ERC1 and PHLDB2. This cortical microtubule stabilizing activity is regulated at least in part by phosphatidylinositol 3-kinase signaling. Also performs a similar stabilizing function at the kinetochore which is essential for the bipolar alignment of chromosomes on the mitotic spindle.</text>
</comment>
<gene>
    <name evidence="24" type="primary">CLASP2</name>
</gene>
<feature type="compositionally biased region" description="Polar residues" evidence="21">
    <location>
        <begin position="1131"/>
        <end position="1143"/>
    </location>
</feature>
<dbReference type="InterPro" id="IPR021133">
    <property type="entry name" value="HEAT_type_2"/>
</dbReference>
<evidence type="ECO:0000256" key="3">
    <source>
        <dbReference type="ARBA" id="ARBA00004601"/>
    </source>
</evidence>
<keyword evidence="7" id="KW-0963">Cytoplasm</keyword>
<dbReference type="Pfam" id="PF21040">
    <property type="entry name" value="CEP104-like_TOG"/>
    <property type="match status" value="1"/>
</dbReference>
<dbReference type="GO" id="GO:0030010">
    <property type="term" value="P:establishment of cell polarity"/>
    <property type="evidence" value="ECO:0007669"/>
    <property type="project" value="UniProtKB-ARBA"/>
</dbReference>
<feature type="region of interest" description="Disordered" evidence="21">
    <location>
        <begin position="643"/>
        <end position="719"/>
    </location>
</feature>
<feature type="region of interest" description="Disordered" evidence="21">
    <location>
        <begin position="744"/>
        <end position="809"/>
    </location>
</feature>
<evidence type="ECO:0000256" key="8">
    <source>
        <dbReference type="ARBA" id="ARBA00022618"/>
    </source>
</evidence>
<evidence type="ECO:0000256" key="20">
    <source>
        <dbReference type="PROSITE-ProRule" id="PRU00103"/>
    </source>
</evidence>
<evidence type="ECO:0000256" key="1">
    <source>
        <dbReference type="ARBA" id="ARBA00004186"/>
    </source>
</evidence>
<evidence type="ECO:0000256" key="19">
    <source>
        <dbReference type="ARBA" id="ARBA00083433"/>
    </source>
</evidence>
<evidence type="ECO:0000256" key="9">
    <source>
        <dbReference type="ARBA" id="ARBA00022701"/>
    </source>
</evidence>
<evidence type="ECO:0000256" key="11">
    <source>
        <dbReference type="ARBA" id="ARBA00022776"/>
    </source>
</evidence>
<feature type="repeat" description="HEAT" evidence="20">
    <location>
        <begin position="168"/>
        <end position="206"/>
    </location>
</feature>
<evidence type="ECO:0000256" key="4">
    <source>
        <dbReference type="ARBA" id="ARBA00004629"/>
    </source>
</evidence>
<keyword evidence="10" id="KW-0677">Repeat</keyword>
<dbReference type="SMART" id="SM01349">
    <property type="entry name" value="TOG"/>
    <property type="match status" value="4"/>
</dbReference>
<dbReference type="InterPro" id="IPR048491">
    <property type="entry name" value="XMAP215_CLASP_TOG"/>
</dbReference>
<dbReference type="InterPro" id="IPR011989">
    <property type="entry name" value="ARM-like"/>
</dbReference>
<dbReference type="PANTHER" id="PTHR21567">
    <property type="entry name" value="CLASP"/>
    <property type="match status" value="1"/>
</dbReference>
<dbReference type="Pfam" id="PF21041">
    <property type="entry name" value="XMAP215_CLASP_TOG"/>
    <property type="match status" value="1"/>
</dbReference>
<protein>
    <recommendedName>
        <fullName evidence="18">CLIP-associating protein 1</fullName>
    </recommendedName>
    <alternativeName>
        <fullName evidence="19">Cytoplasmic linker-associated protein 1</fullName>
    </alternativeName>
</protein>
<evidence type="ECO:0000256" key="13">
    <source>
        <dbReference type="ARBA" id="ARBA00023034"/>
    </source>
</evidence>
<dbReference type="RefSeq" id="XP_032315201.1">
    <property type="nucleotide sequence ID" value="XM_032459310.1"/>
</dbReference>
<keyword evidence="11" id="KW-0498">Mitosis</keyword>
<dbReference type="GO" id="GO:0051301">
    <property type="term" value="P:cell division"/>
    <property type="evidence" value="ECO:0007669"/>
    <property type="project" value="UniProtKB-KW"/>
</dbReference>
<dbReference type="GO" id="GO:0005881">
    <property type="term" value="C:cytoplasmic microtubule"/>
    <property type="evidence" value="ECO:0007669"/>
    <property type="project" value="TreeGrafter"/>
</dbReference>
<feature type="compositionally biased region" description="Low complexity" evidence="21">
    <location>
        <begin position="879"/>
        <end position="893"/>
    </location>
</feature>
<dbReference type="SUPFAM" id="SSF48371">
    <property type="entry name" value="ARM repeat"/>
    <property type="match status" value="2"/>
</dbReference>
<keyword evidence="23" id="KW-1185">Reference proteome</keyword>
<feature type="domain" description="TOG" evidence="22">
    <location>
        <begin position="899"/>
        <end position="1136"/>
    </location>
</feature>
<dbReference type="InterPro" id="IPR057546">
    <property type="entry name" value="HEAT_GCN1"/>
</dbReference>
<feature type="domain" description="TOG" evidence="22">
    <location>
        <begin position="2"/>
        <end position="232"/>
    </location>
</feature>
<evidence type="ECO:0000256" key="5">
    <source>
        <dbReference type="ARBA" id="ARBA00009549"/>
    </source>
</evidence>
<evidence type="ECO:0000256" key="21">
    <source>
        <dbReference type="SAM" id="MobiDB-lite"/>
    </source>
</evidence>
<evidence type="ECO:0000256" key="6">
    <source>
        <dbReference type="ARBA" id="ARBA00022454"/>
    </source>
</evidence>
<dbReference type="FunFam" id="1.25.10.10:FF:000001">
    <property type="entry name" value="CLIP-associating protein 1 isoform 2"/>
    <property type="match status" value="1"/>
</dbReference>
<keyword evidence="6" id="KW-0158">Chromosome</keyword>
<organism evidence="23 24">
    <name type="scientific">Camelus ferus</name>
    <name type="common">Wild bactrian camel</name>
    <name type="synonym">Camelus bactrianus ferus</name>
    <dbReference type="NCBI Taxonomy" id="419612"/>
    <lineage>
        <taxon>Eukaryota</taxon>
        <taxon>Metazoa</taxon>
        <taxon>Chordata</taxon>
        <taxon>Craniata</taxon>
        <taxon>Vertebrata</taxon>
        <taxon>Euteleostomi</taxon>
        <taxon>Mammalia</taxon>
        <taxon>Eutheria</taxon>
        <taxon>Laurasiatheria</taxon>
        <taxon>Artiodactyla</taxon>
        <taxon>Tylopoda</taxon>
        <taxon>Camelidae</taxon>
        <taxon>Camelus</taxon>
    </lineage>
</organism>
<dbReference type="GO" id="GO:0008017">
    <property type="term" value="F:microtubule binding"/>
    <property type="evidence" value="ECO:0007669"/>
    <property type="project" value="UniProtKB-ARBA"/>
</dbReference>
<evidence type="ECO:0000313" key="24">
    <source>
        <dbReference type="RefSeq" id="XP_032315201.1"/>
    </source>
</evidence>
<dbReference type="GO" id="GO:0007026">
    <property type="term" value="P:negative regulation of microtubule depolymerization"/>
    <property type="evidence" value="ECO:0007669"/>
    <property type="project" value="UniProtKB-ARBA"/>
</dbReference>
<evidence type="ECO:0000256" key="15">
    <source>
        <dbReference type="ARBA" id="ARBA00023306"/>
    </source>
</evidence>
<dbReference type="Pfam" id="PF12348">
    <property type="entry name" value="CLASP_N"/>
    <property type="match status" value="1"/>
</dbReference>
<dbReference type="FunFam" id="1.25.10.10:FF:000031">
    <property type="entry name" value="CLIP-associating protein 1 isoform 2"/>
    <property type="match status" value="1"/>
</dbReference>
<reference evidence="24" key="1">
    <citation type="submission" date="2025-08" db="UniProtKB">
        <authorList>
            <consortium name="RefSeq"/>
        </authorList>
    </citation>
    <scope>IDENTIFICATION</scope>
    <source>
        <tissue evidence="24">Ear skin</tissue>
    </source>
</reference>
<dbReference type="Proteomes" id="UP000694856">
    <property type="component" value="Chromosome 17"/>
</dbReference>
<dbReference type="GO" id="GO:0005813">
    <property type="term" value="C:centrosome"/>
    <property type="evidence" value="ECO:0007669"/>
    <property type="project" value="UniProtKB-SubCell"/>
</dbReference>
<feature type="region of interest" description="Disordered" evidence="21">
    <location>
        <begin position="869"/>
        <end position="897"/>
    </location>
</feature>
<dbReference type="PANTHER" id="PTHR21567:SF30">
    <property type="entry name" value="CLIP-ASSOCIATING PROTEIN 2"/>
    <property type="match status" value="1"/>
</dbReference>
<keyword evidence="16" id="KW-0137">Centromere</keyword>
<proteinExistence type="inferred from homology"/>
<feature type="compositionally biased region" description="Polar residues" evidence="21">
    <location>
        <begin position="684"/>
        <end position="693"/>
    </location>
</feature>
<dbReference type="CTD" id="23122"/>
<name>A0A8B8RB45_CAMFR</name>
<feature type="region of interest" description="Disordered" evidence="21">
    <location>
        <begin position="1129"/>
        <end position="1179"/>
    </location>
</feature>
<comment type="subcellular location">
    <subcellularLocation>
        <location evidence="4">Chromosome</location>
        <location evidence="4">Centromere</location>
        <location evidence="4">Kinetochore</location>
    </subcellularLocation>
    <subcellularLocation>
        <location evidence="2">Cytoplasm</location>
        <location evidence="2">Cytoskeleton</location>
        <location evidence="2">Microtubule organizing center</location>
        <location evidence="2">Centrosome</location>
    </subcellularLocation>
    <subcellularLocation>
        <location evidence="1">Cytoplasm</location>
        <location evidence="1">Cytoskeleton</location>
        <location evidence="1">Spindle</location>
    </subcellularLocation>
    <subcellularLocation>
        <location evidence="3">Golgi apparatus</location>
        <location evidence="3">trans-Golgi network</location>
    </subcellularLocation>
</comment>
<dbReference type="GO" id="GO:0005876">
    <property type="term" value="C:spindle microtubule"/>
    <property type="evidence" value="ECO:0007669"/>
    <property type="project" value="TreeGrafter"/>
</dbReference>
<dbReference type="Pfam" id="PF23271">
    <property type="entry name" value="HEAT_GCN1"/>
    <property type="match status" value="1"/>
</dbReference>
<feature type="region of interest" description="Disordered" evidence="21">
    <location>
        <begin position="548"/>
        <end position="602"/>
    </location>
</feature>
<keyword evidence="8" id="KW-0132">Cell division</keyword>
<dbReference type="GO" id="GO:0005794">
    <property type="term" value="C:Golgi apparatus"/>
    <property type="evidence" value="ECO:0007669"/>
    <property type="project" value="UniProtKB-SubCell"/>
</dbReference>
<keyword evidence="12" id="KW-0995">Kinetochore</keyword>
<dbReference type="InterPro" id="IPR034085">
    <property type="entry name" value="TOG"/>
</dbReference>
<evidence type="ECO:0000256" key="16">
    <source>
        <dbReference type="ARBA" id="ARBA00023328"/>
    </source>
</evidence>
<dbReference type="InterPro" id="IPR024395">
    <property type="entry name" value="CLASP_N_dom"/>
</dbReference>
<dbReference type="Gene3D" id="1.25.10.10">
    <property type="entry name" value="Leucine-rich Repeat Variant"/>
    <property type="match status" value="4"/>
</dbReference>